<evidence type="ECO:0000313" key="4">
    <source>
        <dbReference type="Proteomes" id="UP000239576"/>
    </source>
</evidence>
<dbReference type="InterPro" id="IPR050698">
    <property type="entry name" value="MBL"/>
</dbReference>
<gene>
    <name evidence="3" type="ORF">C7B82_07650</name>
</gene>
<dbReference type="AlphaFoldDB" id="A0A2T1EEH2"/>
<dbReference type="Gene3D" id="3.60.15.10">
    <property type="entry name" value="Ribonuclease Z/Hydroxyacylglutathione hydrolase-like"/>
    <property type="match status" value="1"/>
</dbReference>
<dbReference type="GO" id="GO:0004521">
    <property type="term" value="F:RNA endonuclease activity"/>
    <property type="evidence" value="ECO:0007669"/>
    <property type="project" value="TreeGrafter"/>
</dbReference>
<evidence type="ECO:0000256" key="1">
    <source>
        <dbReference type="SAM" id="MobiDB-lite"/>
    </source>
</evidence>
<dbReference type="OrthoDB" id="9803916at2"/>
<dbReference type="SUPFAM" id="SSF56281">
    <property type="entry name" value="Metallo-hydrolase/oxidoreductase"/>
    <property type="match status" value="1"/>
</dbReference>
<protein>
    <recommendedName>
        <fullName evidence="2">Metallo-beta-lactamase domain-containing protein</fullName>
    </recommendedName>
</protein>
<proteinExistence type="predicted"/>
<accession>A0A2T1EEH2</accession>
<dbReference type="Pfam" id="PF07521">
    <property type="entry name" value="RMMBL"/>
    <property type="match status" value="1"/>
</dbReference>
<comment type="caution">
    <text evidence="3">The sequence shown here is derived from an EMBL/GenBank/DDBJ whole genome shotgun (WGS) entry which is preliminary data.</text>
</comment>
<dbReference type="InterPro" id="IPR011108">
    <property type="entry name" value="RMMBL"/>
</dbReference>
<dbReference type="PANTHER" id="PTHR11203:SF37">
    <property type="entry name" value="INTEGRATOR COMPLEX SUBUNIT 11"/>
    <property type="match status" value="1"/>
</dbReference>
<sequence length="595" mass="66704">MSELECLAYGTEADEGICLLLKLGTYRVLLDCGLTDFSALLTDATMPPADLVLCSHAHADHARGLLPLHQAFPQLPIYASEVTTQLLPLNWLEPHSVVATDFEADDDVGDDARSLTPLPFFCHALPWRTPIEFFDGLSVELYPAGHLPGATAFLLTYTPLSDDDRPSRSYTVFYTGDFFLSNGRLVEGMPLEELRGTAPDVLILEGSYGTARHPHRRQQENQLAERIDRAIADKQSILLPTSTIGLGQELLMLLRSHHHFTGRDLDIWVDGSVAEGCDAYLEIMPHLPTAVQNFARHQSLFWDERVRPRVRHLTPDQRFNLDQRPSIVLTDEATDLSQYYAAKPDAWLVLQAEQPHYKRRDGSGERREEHKDTAEFSSNANPQSELPHPSPLTPPSSPSVETYLLAQHCDGPGTTQLIHNLRPQHVVFVHGSPAYLADLAGLEELHNRYHVHTPVIGGLVELPIGETFLRVAAPEASYEGELTELNTLVTITLPEAIMADPRWQQLADTGLVEARWQGNELVLRGLPQRELLRPSDRLLDWMDANSPLRNCCGNCRHYRGQRCWNQRSPLFEFKVTPDGFCPVFEPAQASEEGNR</sequence>
<reference evidence="4" key="1">
    <citation type="submission" date="2018-02" db="EMBL/GenBank/DDBJ databases">
        <authorList>
            <person name="Moore K."/>
            <person name="Momper L."/>
        </authorList>
    </citation>
    <scope>NUCLEOTIDE SEQUENCE [LARGE SCALE GENOMIC DNA]</scope>
    <source>
        <strain evidence="4">ULC18</strain>
    </source>
</reference>
<dbReference type="InterPro" id="IPR036866">
    <property type="entry name" value="RibonucZ/Hydroxyglut_hydro"/>
</dbReference>
<keyword evidence="4" id="KW-1185">Reference proteome</keyword>
<name>A0A2T1EEH2_9CYAN</name>
<feature type="domain" description="Metallo-beta-lactamase" evidence="2">
    <location>
        <begin position="15"/>
        <end position="215"/>
    </location>
</feature>
<reference evidence="3 4" key="2">
    <citation type="submission" date="2018-03" db="EMBL/GenBank/DDBJ databases">
        <title>The ancient ancestry and fast evolution of plastids.</title>
        <authorList>
            <person name="Moore K.R."/>
            <person name="Magnabosco C."/>
            <person name="Momper L."/>
            <person name="Gold D.A."/>
            <person name="Bosak T."/>
            <person name="Fournier G.P."/>
        </authorList>
    </citation>
    <scope>NUCLEOTIDE SEQUENCE [LARGE SCALE GENOMIC DNA]</scope>
    <source>
        <strain evidence="3 4">ULC18</strain>
    </source>
</reference>
<dbReference type="InterPro" id="IPR001279">
    <property type="entry name" value="Metallo-B-lactamas"/>
</dbReference>
<dbReference type="Pfam" id="PF12706">
    <property type="entry name" value="Lactamase_B_2"/>
    <property type="match status" value="1"/>
</dbReference>
<dbReference type="SMART" id="SM00849">
    <property type="entry name" value="Lactamase_B"/>
    <property type="match status" value="1"/>
</dbReference>
<organism evidence="3 4">
    <name type="scientific">Stenomitos frigidus ULC18</name>
    <dbReference type="NCBI Taxonomy" id="2107698"/>
    <lineage>
        <taxon>Bacteria</taxon>
        <taxon>Bacillati</taxon>
        <taxon>Cyanobacteriota</taxon>
        <taxon>Cyanophyceae</taxon>
        <taxon>Leptolyngbyales</taxon>
        <taxon>Leptolyngbyaceae</taxon>
        <taxon>Stenomitos</taxon>
    </lineage>
</organism>
<evidence type="ECO:0000313" key="3">
    <source>
        <dbReference type="EMBL" id="PSB31156.1"/>
    </source>
</evidence>
<feature type="compositionally biased region" description="Pro residues" evidence="1">
    <location>
        <begin position="388"/>
        <end position="397"/>
    </location>
</feature>
<dbReference type="PANTHER" id="PTHR11203">
    <property type="entry name" value="CLEAVAGE AND POLYADENYLATION SPECIFICITY FACTOR FAMILY MEMBER"/>
    <property type="match status" value="1"/>
</dbReference>
<dbReference type="Proteomes" id="UP000239576">
    <property type="component" value="Unassembled WGS sequence"/>
</dbReference>
<feature type="compositionally biased region" description="Basic and acidic residues" evidence="1">
    <location>
        <begin position="360"/>
        <end position="374"/>
    </location>
</feature>
<dbReference type="EMBL" id="PVWK01000041">
    <property type="protein sequence ID" value="PSB31156.1"/>
    <property type="molecule type" value="Genomic_DNA"/>
</dbReference>
<feature type="region of interest" description="Disordered" evidence="1">
    <location>
        <begin position="357"/>
        <end position="400"/>
    </location>
</feature>
<evidence type="ECO:0000259" key="2">
    <source>
        <dbReference type="SMART" id="SM00849"/>
    </source>
</evidence>